<dbReference type="InterPro" id="IPR051771">
    <property type="entry name" value="FAM167_domain"/>
</dbReference>
<dbReference type="Proteomes" id="UP001148018">
    <property type="component" value="Unassembled WGS sequence"/>
</dbReference>
<dbReference type="PANTHER" id="PTHR32289:SF5">
    <property type="entry name" value="TRANSMEMBRANE 74B, OPPOSITE STRAND"/>
    <property type="match status" value="1"/>
</dbReference>
<dbReference type="AlphaFoldDB" id="A0A9Q0ISL9"/>
<evidence type="ECO:0000313" key="3">
    <source>
        <dbReference type="Proteomes" id="UP001148018"/>
    </source>
</evidence>
<name>A0A9Q0ISL9_9TELE</name>
<sequence>MTEAVLTRLRDFSSKTDTFGGGEGAPGRPGSCSREEVPVGGRPGGQGSPYSLDIGSALAWLRWELMEMRSQDQVLIRQLIELHTGIQDLKQELSEEDQNQNHHHEDEYEDEDGGGDDDDGDDDDGDDEGEESSSWESCSETGSGGVYSGETALFPAFSPSLKMTPPTSLSAPPYWLSAPPYWLGGWTTANRVSGRRSSVP</sequence>
<dbReference type="PANTHER" id="PTHR32289">
    <property type="entry name" value="PROTEIN FAM167A"/>
    <property type="match status" value="1"/>
</dbReference>
<evidence type="ECO:0000256" key="1">
    <source>
        <dbReference type="SAM" id="MobiDB-lite"/>
    </source>
</evidence>
<reference evidence="2" key="1">
    <citation type="submission" date="2022-07" db="EMBL/GenBank/DDBJ databases">
        <title>Chromosome-level genome of Muraenolepis orangiensis.</title>
        <authorList>
            <person name="Kim J."/>
        </authorList>
    </citation>
    <scope>NUCLEOTIDE SEQUENCE</scope>
    <source>
        <strain evidence="2">KU_S4_2022</strain>
        <tissue evidence="2">Muscle</tissue>
    </source>
</reference>
<keyword evidence="3" id="KW-1185">Reference proteome</keyword>
<organism evidence="2 3">
    <name type="scientific">Muraenolepis orangiensis</name>
    <name type="common">Patagonian moray cod</name>
    <dbReference type="NCBI Taxonomy" id="630683"/>
    <lineage>
        <taxon>Eukaryota</taxon>
        <taxon>Metazoa</taxon>
        <taxon>Chordata</taxon>
        <taxon>Craniata</taxon>
        <taxon>Vertebrata</taxon>
        <taxon>Euteleostomi</taxon>
        <taxon>Actinopterygii</taxon>
        <taxon>Neopterygii</taxon>
        <taxon>Teleostei</taxon>
        <taxon>Neoteleostei</taxon>
        <taxon>Acanthomorphata</taxon>
        <taxon>Zeiogadaria</taxon>
        <taxon>Gadariae</taxon>
        <taxon>Gadiformes</taxon>
        <taxon>Muraenolepidoidei</taxon>
        <taxon>Muraenolepididae</taxon>
        <taxon>Muraenolepis</taxon>
    </lineage>
</organism>
<evidence type="ECO:0000313" key="2">
    <source>
        <dbReference type="EMBL" id="KAJ3609489.1"/>
    </source>
</evidence>
<gene>
    <name evidence="2" type="ORF">NHX12_024010</name>
</gene>
<accession>A0A9Q0ISL9</accession>
<feature type="compositionally biased region" description="Basic and acidic residues" evidence="1">
    <location>
        <begin position="95"/>
        <end position="106"/>
    </location>
</feature>
<dbReference type="EMBL" id="JANIIK010000039">
    <property type="protein sequence ID" value="KAJ3609489.1"/>
    <property type="molecule type" value="Genomic_DNA"/>
</dbReference>
<feature type="compositionally biased region" description="Acidic residues" evidence="1">
    <location>
        <begin position="107"/>
        <end position="133"/>
    </location>
</feature>
<proteinExistence type="predicted"/>
<dbReference type="OrthoDB" id="9948935at2759"/>
<feature type="region of interest" description="Disordered" evidence="1">
    <location>
        <begin position="11"/>
        <end position="50"/>
    </location>
</feature>
<protein>
    <submittedName>
        <fullName evidence="2">Uncharacterized protein</fullName>
    </submittedName>
</protein>
<comment type="caution">
    <text evidence="2">The sequence shown here is derived from an EMBL/GenBank/DDBJ whole genome shotgun (WGS) entry which is preliminary data.</text>
</comment>
<feature type="region of interest" description="Disordered" evidence="1">
    <location>
        <begin position="95"/>
        <end position="151"/>
    </location>
</feature>